<dbReference type="PANTHER" id="PTHR13844">
    <property type="entry name" value="SWI/SNF-RELATED MATRIX-ASSOCIATED ACTIN-DEPENDENT REGULATOR OF CHROMATIN SUBFAMILY D"/>
    <property type="match status" value="1"/>
</dbReference>
<proteinExistence type="predicted"/>
<dbReference type="Proteomes" id="UP000245207">
    <property type="component" value="Unassembled WGS sequence"/>
</dbReference>
<feature type="region of interest" description="Disordered" evidence="1">
    <location>
        <begin position="59"/>
        <end position="81"/>
    </location>
</feature>
<dbReference type="InterPro" id="IPR036885">
    <property type="entry name" value="SWIB_MDM2_dom_sf"/>
</dbReference>
<gene>
    <name evidence="3" type="ORF">CTI12_AA152900</name>
</gene>
<dbReference type="STRING" id="35608.A0A2U1N4U7"/>
<dbReference type="SUPFAM" id="SSF47592">
    <property type="entry name" value="SWIB/MDM2 domain"/>
    <property type="match status" value="1"/>
</dbReference>
<dbReference type="OrthoDB" id="10251073at2759"/>
<dbReference type="CDD" id="cd10567">
    <property type="entry name" value="SWIB-MDM2_like"/>
    <property type="match status" value="1"/>
</dbReference>
<dbReference type="PROSITE" id="PS51925">
    <property type="entry name" value="SWIB_MDM2"/>
    <property type="match status" value="1"/>
</dbReference>
<dbReference type="InterPro" id="IPR019835">
    <property type="entry name" value="SWIB_domain"/>
</dbReference>
<organism evidence="3 4">
    <name type="scientific">Artemisia annua</name>
    <name type="common">Sweet wormwood</name>
    <dbReference type="NCBI Taxonomy" id="35608"/>
    <lineage>
        <taxon>Eukaryota</taxon>
        <taxon>Viridiplantae</taxon>
        <taxon>Streptophyta</taxon>
        <taxon>Embryophyta</taxon>
        <taxon>Tracheophyta</taxon>
        <taxon>Spermatophyta</taxon>
        <taxon>Magnoliopsida</taxon>
        <taxon>eudicotyledons</taxon>
        <taxon>Gunneridae</taxon>
        <taxon>Pentapetalae</taxon>
        <taxon>asterids</taxon>
        <taxon>campanulids</taxon>
        <taxon>Asterales</taxon>
        <taxon>Asteraceae</taxon>
        <taxon>Asteroideae</taxon>
        <taxon>Anthemideae</taxon>
        <taxon>Artemisiinae</taxon>
        <taxon>Artemisia</taxon>
    </lineage>
</organism>
<name>A0A2U1N4U7_ARTAN</name>
<comment type="caution">
    <text evidence="3">The sequence shown here is derived from an EMBL/GenBank/DDBJ whole genome shotgun (WGS) entry which is preliminary data.</text>
</comment>
<feature type="domain" description="DM2" evidence="2">
    <location>
        <begin position="66"/>
        <end position="145"/>
    </location>
</feature>
<dbReference type="Pfam" id="PF02201">
    <property type="entry name" value="SWIB"/>
    <property type="match status" value="1"/>
</dbReference>
<dbReference type="InterPro" id="IPR003121">
    <property type="entry name" value="SWIB_MDM2_domain"/>
</dbReference>
<dbReference type="SMART" id="SM00151">
    <property type="entry name" value="SWIB"/>
    <property type="match status" value="1"/>
</dbReference>
<dbReference type="Gene3D" id="1.10.245.10">
    <property type="entry name" value="SWIB/MDM2 domain"/>
    <property type="match status" value="1"/>
</dbReference>
<sequence length="148" mass="16572">MSLPLGFCSTFTTTSPPQPQPQPSLKSSVPFLQTVSFRPCLKKKKVVVTYATASEPVAEKKRAPRGFSKPRPVSPEMKEFLGGRTEIPRTEVLKVIWAHIKENNLQDPANKRVIVCDEKLKKIFGQRDQVGFLEIAGLISPHFKKAEN</sequence>
<dbReference type="AlphaFoldDB" id="A0A2U1N4U7"/>
<dbReference type="EMBL" id="PKPP01003616">
    <property type="protein sequence ID" value="PWA68513.1"/>
    <property type="molecule type" value="Genomic_DNA"/>
</dbReference>
<evidence type="ECO:0000256" key="1">
    <source>
        <dbReference type="SAM" id="MobiDB-lite"/>
    </source>
</evidence>
<accession>A0A2U1N4U7</accession>
<protein>
    <submittedName>
        <fullName evidence="3">SWIB/MDM2 domain superfamily protein</fullName>
    </submittedName>
</protein>
<keyword evidence="4" id="KW-1185">Reference proteome</keyword>
<evidence type="ECO:0000313" key="3">
    <source>
        <dbReference type="EMBL" id="PWA68513.1"/>
    </source>
</evidence>
<evidence type="ECO:0000259" key="2">
    <source>
        <dbReference type="PROSITE" id="PS51925"/>
    </source>
</evidence>
<reference evidence="3 4" key="1">
    <citation type="journal article" date="2018" name="Mol. Plant">
        <title>The genome of Artemisia annua provides insight into the evolution of Asteraceae family and artemisinin biosynthesis.</title>
        <authorList>
            <person name="Shen Q."/>
            <person name="Zhang L."/>
            <person name="Liao Z."/>
            <person name="Wang S."/>
            <person name="Yan T."/>
            <person name="Shi P."/>
            <person name="Liu M."/>
            <person name="Fu X."/>
            <person name="Pan Q."/>
            <person name="Wang Y."/>
            <person name="Lv Z."/>
            <person name="Lu X."/>
            <person name="Zhang F."/>
            <person name="Jiang W."/>
            <person name="Ma Y."/>
            <person name="Chen M."/>
            <person name="Hao X."/>
            <person name="Li L."/>
            <person name="Tang Y."/>
            <person name="Lv G."/>
            <person name="Zhou Y."/>
            <person name="Sun X."/>
            <person name="Brodelius P.E."/>
            <person name="Rose J.K.C."/>
            <person name="Tang K."/>
        </authorList>
    </citation>
    <scope>NUCLEOTIDE SEQUENCE [LARGE SCALE GENOMIC DNA]</scope>
    <source>
        <strain evidence="4">cv. Huhao1</strain>
        <tissue evidence="3">Leaf</tissue>
    </source>
</reference>
<evidence type="ECO:0000313" key="4">
    <source>
        <dbReference type="Proteomes" id="UP000245207"/>
    </source>
</evidence>